<dbReference type="SUPFAM" id="SSF47406">
    <property type="entry name" value="SinR repressor dimerisation domain-like"/>
    <property type="match status" value="1"/>
</dbReference>
<gene>
    <name evidence="2" type="ORF">BAOM_4673</name>
</gene>
<sequence length="41" mass="4844">MSERTLDLEWVELIMEALNKGITKEDILLFLTSYKEQEAIE</sequence>
<protein>
    <recommendedName>
        <fullName evidence="1">Sin domain-containing protein</fullName>
    </recommendedName>
</protein>
<dbReference type="PROSITE" id="PS51500">
    <property type="entry name" value="SIN"/>
    <property type="match status" value="1"/>
</dbReference>
<name>A0A3Q9RMM9_9BACI</name>
<dbReference type="OrthoDB" id="2721940at2"/>
<feature type="domain" description="Sin" evidence="1">
    <location>
        <begin position="1"/>
        <end position="35"/>
    </location>
</feature>
<dbReference type="KEGG" id="pasa:BAOM_4673"/>
<evidence type="ECO:0000259" key="1">
    <source>
        <dbReference type="PROSITE" id="PS51500"/>
    </source>
</evidence>
<evidence type="ECO:0000313" key="2">
    <source>
        <dbReference type="EMBL" id="AZV45251.1"/>
    </source>
</evidence>
<dbReference type="EMBL" id="CP026095">
    <property type="protein sequence ID" value="AZV45251.1"/>
    <property type="molecule type" value="Genomic_DNA"/>
</dbReference>
<dbReference type="GO" id="GO:0006355">
    <property type="term" value="P:regulation of DNA-templated transcription"/>
    <property type="evidence" value="ECO:0007669"/>
    <property type="project" value="InterPro"/>
</dbReference>
<dbReference type="Pfam" id="PF08671">
    <property type="entry name" value="SinI"/>
    <property type="match status" value="1"/>
</dbReference>
<accession>A0A3Q9RMM9</accession>
<dbReference type="Proteomes" id="UP000283095">
    <property type="component" value="Chromosome"/>
</dbReference>
<dbReference type="InterPro" id="IPR036281">
    <property type="entry name" value="SinR/SinI_dimer_dom_sf"/>
</dbReference>
<dbReference type="RefSeq" id="WP_127762080.1">
    <property type="nucleotide sequence ID" value="NZ_CP026095.1"/>
</dbReference>
<evidence type="ECO:0000313" key="3">
    <source>
        <dbReference type="Proteomes" id="UP000283095"/>
    </source>
</evidence>
<dbReference type="GO" id="GO:0046983">
    <property type="term" value="F:protein dimerization activity"/>
    <property type="evidence" value="ECO:0007669"/>
    <property type="project" value="InterPro"/>
</dbReference>
<reference evidence="2 3" key="1">
    <citation type="submission" date="2018-01" db="EMBL/GenBank/DDBJ databases">
        <title>Bacillus asahii Genome sequencing and assembly.</title>
        <authorList>
            <person name="Jiang H."/>
            <person name="Feng Y."/>
            <person name="Zhao F."/>
            <person name="Lin X."/>
        </authorList>
    </citation>
    <scope>NUCLEOTIDE SEQUENCE [LARGE SCALE GENOMIC DNA]</scope>
    <source>
        <strain evidence="2 3">OM18</strain>
    </source>
</reference>
<dbReference type="InterPro" id="IPR010981">
    <property type="entry name" value="SinR/SinI_dimer_dom"/>
</dbReference>
<dbReference type="AlphaFoldDB" id="A0A3Q9RMM9"/>
<proteinExistence type="predicted"/>
<organism evidence="2 3">
    <name type="scientific">Peribacillus asahii</name>
    <dbReference type="NCBI Taxonomy" id="228899"/>
    <lineage>
        <taxon>Bacteria</taxon>
        <taxon>Bacillati</taxon>
        <taxon>Bacillota</taxon>
        <taxon>Bacilli</taxon>
        <taxon>Bacillales</taxon>
        <taxon>Bacillaceae</taxon>
        <taxon>Peribacillus</taxon>
    </lineage>
</organism>